<feature type="non-terminal residue" evidence="3">
    <location>
        <position position="1"/>
    </location>
</feature>
<comment type="caution">
    <text evidence="3">The sequence shown here is derived from an EMBL/GenBank/DDBJ whole genome shotgun (WGS) entry which is preliminary data.</text>
</comment>
<keyword evidence="1" id="KW-0472">Membrane</keyword>
<dbReference type="PANTHER" id="PTHR22714">
    <property type="entry name" value="PROTEIN CBG02446-RELATED"/>
    <property type="match status" value="1"/>
</dbReference>
<gene>
    <name evidence="3" type="ORF">PENTCL1PPCAC_28223</name>
</gene>
<name>A0AAV5UGH9_9BILA</name>
<feature type="domain" description="Solute-binding protein family 3/N-terminal" evidence="2">
    <location>
        <begin position="78"/>
        <end position="355"/>
    </location>
</feature>
<protein>
    <recommendedName>
        <fullName evidence="2">Solute-binding protein family 3/N-terminal domain-containing protein</fullName>
    </recommendedName>
</protein>
<evidence type="ECO:0000259" key="2">
    <source>
        <dbReference type="Pfam" id="PF00497"/>
    </source>
</evidence>
<feature type="transmembrane region" description="Helical" evidence="1">
    <location>
        <begin position="144"/>
        <end position="161"/>
    </location>
</feature>
<dbReference type="InterPro" id="IPR040128">
    <property type="entry name" value="T25E4.2-like"/>
</dbReference>
<organism evidence="3 4">
    <name type="scientific">Pristionchus entomophagus</name>
    <dbReference type="NCBI Taxonomy" id="358040"/>
    <lineage>
        <taxon>Eukaryota</taxon>
        <taxon>Metazoa</taxon>
        <taxon>Ecdysozoa</taxon>
        <taxon>Nematoda</taxon>
        <taxon>Chromadorea</taxon>
        <taxon>Rhabditida</taxon>
        <taxon>Rhabditina</taxon>
        <taxon>Diplogasteromorpha</taxon>
        <taxon>Diplogasteroidea</taxon>
        <taxon>Neodiplogasteridae</taxon>
        <taxon>Pristionchus</taxon>
    </lineage>
</organism>
<feature type="non-terminal residue" evidence="3">
    <location>
        <position position="369"/>
    </location>
</feature>
<dbReference type="Gene3D" id="3.40.190.10">
    <property type="entry name" value="Periplasmic binding protein-like II"/>
    <property type="match status" value="1"/>
</dbReference>
<keyword evidence="1" id="KW-1133">Transmembrane helix</keyword>
<dbReference type="PANTHER" id="PTHR22714:SF7">
    <property type="entry name" value="SOLUTE-BINDING PROTEIN FAMILY 3_N-TERMINAL DOMAIN-CONTAINING PROTEIN"/>
    <property type="match status" value="1"/>
</dbReference>
<dbReference type="EMBL" id="BTSX01000006">
    <property type="protein sequence ID" value="GMT06049.1"/>
    <property type="molecule type" value="Genomic_DNA"/>
</dbReference>
<reference evidence="3" key="1">
    <citation type="submission" date="2023-10" db="EMBL/GenBank/DDBJ databases">
        <title>Genome assembly of Pristionchus species.</title>
        <authorList>
            <person name="Yoshida K."/>
            <person name="Sommer R.J."/>
        </authorList>
    </citation>
    <scope>NUCLEOTIDE SEQUENCE</scope>
    <source>
        <strain evidence="3">RS0144</strain>
    </source>
</reference>
<dbReference type="Pfam" id="PF00497">
    <property type="entry name" value="SBP_bac_3"/>
    <property type="match status" value="1"/>
</dbReference>
<keyword evidence="1" id="KW-0812">Transmembrane</keyword>
<evidence type="ECO:0000313" key="3">
    <source>
        <dbReference type="EMBL" id="GMT06049.1"/>
    </source>
</evidence>
<evidence type="ECO:0000256" key="1">
    <source>
        <dbReference type="SAM" id="Phobius"/>
    </source>
</evidence>
<evidence type="ECO:0000313" key="4">
    <source>
        <dbReference type="Proteomes" id="UP001432027"/>
    </source>
</evidence>
<accession>A0AAV5UGH9</accession>
<dbReference type="Proteomes" id="UP001432027">
    <property type="component" value="Unassembled WGS sequence"/>
</dbReference>
<dbReference type="AlphaFoldDB" id="A0AAV5UGH9"/>
<dbReference type="SUPFAM" id="SSF53850">
    <property type="entry name" value="Periplasmic binding protein-like II"/>
    <property type="match status" value="1"/>
</dbReference>
<proteinExistence type="predicted"/>
<feature type="transmembrane region" description="Helical" evidence="1">
    <location>
        <begin position="205"/>
        <end position="228"/>
    </location>
</feature>
<sequence length="369" mass="41721">GSGQNGKLRILIAPSETEANATCSNYPQYAPSVNCPFPGWCLEVIMSVLVRSGNISHEFVVDRNATEYLDWGRFQDNGTFSGVLGRVESGEVDMACLFFQKSELRLKHFDFSVAVSEIRPVFIVREIPETIWSLLLNCLRPYDTGVWIGMFVAMLISTLIGRTEIRVGLRPERANGQYFSWDVFNEMFNGGDNSFYFISGKLTRLLFSVFLVGLIRGMYTALLLSALITPPNVEPIKSQSDAVRLIESGSFKLISDKSRWFGQEVAASSEPIFAEFREATKNNPMVDPISDEHALALVNQGGYIYQTQNDVAIMTDEARKCYTFVFTRGLPFRSAHFLVRKGSPWLAALNNEIMRNYPFLDSVYKRYFE</sequence>
<dbReference type="InterPro" id="IPR001638">
    <property type="entry name" value="Solute-binding_3/MltF_N"/>
</dbReference>
<keyword evidence="4" id="KW-1185">Reference proteome</keyword>